<keyword evidence="1" id="KW-0472">Membrane</keyword>
<keyword evidence="1" id="KW-0812">Transmembrane</keyword>
<keyword evidence="1" id="KW-1133">Transmembrane helix</keyword>
<organism evidence="3 4">
    <name type="scientific">Micromonospora sonchi</name>
    <dbReference type="NCBI Taxonomy" id="1763543"/>
    <lineage>
        <taxon>Bacteria</taxon>
        <taxon>Bacillati</taxon>
        <taxon>Actinomycetota</taxon>
        <taxon>Actinomycetes</taxon>
        <taxon>Micromonosporales</taxon>
        <taxon>Micromonosporaceae</taxon>
        <taxon>Micromonospora</taxon>
    </lineage>
</organism>
<feature type="transmembrane region" description="Helical" evidence="1">
    <location>
        <begin position="12"/>
        <end position="36"/>
    </location>
</feature>
<dbReference type="Pfam" id="PF09990">
    <property type="entry name" value="DUF2231"/>
    <property type="match status" value="1"/>
</dbReference>
<name>A0A917U2G3_9ACTN</name>
<sequence length="160" mass="16655">MQSRAKAMGHAIHPMLIVFPLGLLATAVIFDIVYLITDRSGFTVASGYMIGAGIVGGLVAALFGFLDWRATPAGSRARRIGMLHGGGNVVVLVLFAISWLLRRGAVDWQPGALALVFSFVGVALAGVTGWLGGELVERLGVGVDDGAHVNAPSSLAHKHV</sequence>
<reference evidence="3" key="1">
    <citation type="journal article" date="2014" name="Int. J. Syst. Evol. Microbiol.">
        <title>Complete genome sequence of Corynebacterium casei LMG S-19264T (=DSM 44701T), isolated from a smear-ripened cheese.</title>
        <authorList>
            <consortium name="US DOE Joint Genome Institute (JGI-PGF)"/>
            <person name="Walter F."/>
            <person name="Albersmeier A."/>
            <person name="Kalinowski J."/>
            <person name="Ruckert C."/>
        </authorList>
    </citation>
    <scope>NUCLEOTIDE SEQUENCE</scope>
    <source>
        <strain evidence="3">CGMCC 4.7312</strain>
    </source>
</reference>
<dbReference type="EMBL" id="BMNB01000022">
    <property type="protein sequence ID" value="GGM53482.1"/>
    <property type="molecule type" value="Genomic_DNA"/>
</dbReference>
<evidence type="ECO:0000313" key="3">
    <source>
        <dbReference type="EMBL" id="GGM53482.1"/>
    </source>
</evidence>
<evidence type="ECO:0000259" key="2">
    <source>
        <dbReference type="Pfam" id="PF09990"/>
    </source>
</evidence>
<reference evidence="3" key="2">
    <citation type="submission" date="2020-09" db="EMBL/GenBank/DDBJ databases">
        <authorList>
            <person name="Sun Q."/>
            <person name="Zhou Y."/>
        </authorList>
    </citation>
    <scope>NUCLEOTIDE SEQUENCE</scope>
    <source>
        <strain evidence="3">CGMCC 4.7312</strain>
    </source>
</reference>
<evidence type="ECO:0000313" key="4">
    <source>
        <dbReference type="Proteomes" id="UP000608890"/>
    </source>
</evidence>
<dbReference type="AlphaFoldDB" id="A0A917U2G3"/>
<evidence type="ECO:0000256" key="1">
    <source>
        <dbReference type="SAM" id="Phobius"/>
    </source>
</evidence>
<dbReference type="Proteomes" id="UP000608890">
    <property type="component" value="Unassembled WGS sequence"/>
</dbReference>
<gene>
    <name evidence="3" type="ORF">GCM10011608_42910</name>
</gene>
<feature type="transmembrane region" description="Helical" evidence="1">
    <location>
        <begin position="48"/>
        <end position="68"/>
    </location>
</feature>
<protein>
    <submittedName>
        <fullName evidence="3">Membrane protein</fullName>
    </submittedName>
</protein>
<dbReference type="InterPro" id="IPR019251">
    <property type="entry name" value="DUF2231_TM"/>
</dbReference>
<feature type="transmembrane region" description="Helical" evidence="1">
    <location>
        <begin position="112"/>
        <end position="131"/>
    </location>
</feature>
<dbReference type="RefSeq" id="WP_189047131.1">
    <property type="nucleotide sequence ID" value="NZ_BMNB01000022.1"/>
</dbReference>
<proteinExistence type="predicted"/>
<comment type="caution">
    <text evidence="3">The sequence shown here is derived from an EMBL/GenBank/DDBJ whole genome shotgun (WGS) entry which is preliminary data.</text>
</comment>
<feature type="transmembrane region" description="Helical" evidence="1">
    <location>
        <begin position="80"/>
        <end position="100"/>
    </location>
</feature>
<keyword evidence="4" id="KW-1185">Reference proteome</keyword>
<feature type="domain" description="DUF2231" evidence="2">
    <location>
        <begin position="9"/>
        <end position="144"/>
    </location>
</feature>
<accession>A0A917U2G3</accession>